<dbReference type="RefSeq" id="WP_056944410.1">
    <property type="nucleotide sequence ID" value="NZ_AZDT01000042.1"/>
</dbReference>
<dbReference type="GeneID" id="84783416"/>
<reference evidence="2 3" key="1">
    <citation type="journal article" date="2015" name="Genome Announc.">
        <title>Expanding the biotechnology potential of lactobacilli through comparative genomics of 213 strains and associated genera.</title>
        <authorList>
            <person name="Sun Z."/>
            <person name="Harris H.M."/>
            <person name="McCann A."/>
            <person name="Guo C."/>
            <person name="Argimon S."/>
            <person name="Zhang W."/>
            <person name="Yang X."/>
            <person name="Jeffery I.B."/>
            <person name="Cooney J.C."/>
            <person name="Kagawa T.F."/>
            <person name="Liu W."/>
            <person name="Song Y."/>
            <person name="Salvetti E."/>
            <person name="Wrobel A."/>
            <person name="Rasinkangas P."/>
            <person name="Parkhill J."/>
            <person name="Rea M.C."/>
            <person name="O'Sullivan O."/>
            <person name="Ritari J."/>
            <person name="Douillard F.P."/>
            <person name="Paul Ross R."/>
            <person name="Yang R."/>
            <person name="Briner A.E."/>
            <person name="Felis G.E."/>
            <person name="de Vos W.M."/>
            <person name="Barrangou R."/>
            <person name="Klaenhammer T.R."/>
            <person name="Caufield P.W."/>
            <person name="Cui Y."/>
            <person name="Zhang H."/>
            <person name="O'Toole P.W."/>
        </authorList>
    </citation>
    <scope>NUCLEOTIDE SEQUENCE [LARGE SCALE GENOMIC DNA]</scope>
    <source>
        <strain evidence="2 3">DSM 19117</strain>
    </source>
</reference>
<keyword evidence="1" id="KW-0472">Membrane</keyword>
<feature type="transmembrane region" description="Helical" evidence="1">
    <location>
        <begin position="17"/>
        <end position="36"/>
    </location>
</feature>
<dbReference type="AlphaFoldDB" id="A0A0R1K4D8"/>
<keyword evidence="1" id="KW-0812">Transmembrane</keyword>
<organism evidence="2 3">
    <name type="scientific">Levilactobacillus namurensis DSM 19117</name>
    <dbReference type="NCBI Taxonomy" id="1423773"/>
    <lineage>
        <taxon>Bacteria</taxon>
        <taxon>Bacillati</taxon>
        <taxon>Bacillota</taxon>
        <taxon>Bacilli</taxon>
        <taxon>Lactobacillales</taxon>
        <taxon>Lactobacillaceae</taxon>
        <taxon>Levilactobacillus</taxon>
    </lineage>
</organism>
<dbReference type="Proteomes" id="UP000051162">
    <property type="component" value="Unassembled WGS sequence"/>
</dbReference>
<feature type="transmembrane region" description="Helical" evidence="1">
    <location>
        <begin position="216"/>
        <end position="240"/>
    </location>
</feature>
<feature type="transmembrane region" description="Helical" evidence="1">
    <location>
        <begin position="252"/>
        <end position="270"/>
    </location>
</feature>
<dbReference type="PATRIC" id="fig|1423773.3.peg.2159"/>
<evidence type="ECO:0000256" key="1">
    <source>
        <dbReference type="SAM" id="Phobius"/>
    </source>
</evidence>
<dbReference type="EMBL" id="AZDT01000042">
    <property type="protein sequence ID" value="KRK74930.1"/>
    <property type="molecule type" value="Genomic_DNA"/>
</dbReference>
<dbReference type="STRING" id="1423773.FD30_GL002104"/>
<accession>A0A0R1K4D8</accession>
<sequence>MTKHLLALFWQRYRQRFWALLAISLVMGLILALLNVTTWNLSATDTLFGNQIHRWEPYLGSANATFSLYSYWLVFVFWLGGLFLMLLDRTENFNQFLFASGYRRSVIYWTKLGMSLVGLVAVAVITTLEQYLIYWLHVPHGVTLNLAWPGVLTSWALGLAMSLGMFALSWFAALIVGQTGPLMVTIGGFTISLIGVVNIIQGLLHHWTSAQRDWLAVGLWLAASLILWVWGAGLFGRLSLEHNGEYLLFPKLRLPLYLVFVVYMTALFTINGTDLVAGAWTFVLTSLFGYGWLWRPHWLEDWRQRHA</sequence>
<feature type="transmembrane region" description="Helical" evidence="1">
    <location>
        <begin position="276"/>
        <end position="294"/>
    </location>
</feature>
<evidence type="ECO:0000313" key="2">
    <source>
        <dbReference type="EMBL" id="KRK74930.1"/>
    </source>
</evidence>
<evidence type="ECO:0000313" key="3">
    <source>
        <dbReference type="Proteomes" id="UP000051162"/>
    </source>
</evidence>
<keyword evidence="1" id="KW-1133">Transmembrane helix</keyword>
<feature type="transmembrane region" description="Helical" evidence="1">
    <location>
        <begin position="182"/>
        <end position="204"/>
    </location>
</feature>
<gene>
    <name evidence="2" type="ORF">FD30_GL002104</name>
</gene>
<dbReference type="OrthoDB" id="2267522at2"/>
<feature type="transmembrane region" description="Helical" evidence="1">
    <location>
        <begin position="154"/>
        <end position="175"/>
    </location>
</feature>
<feature type="transmembrane region" description="Helical" evidence="1">
    <location>
        <begin position="69"/>
        <end position="87"/>
    </location>
</feature>
<comment type="caution">
    <text evidence="2">The sequence shown here is derived from an EMBL/GenBank/DDBJ whole genome shotgun (WGS) entry which is preliminary data.</text>
</comment>
<name>A0A0R1K4D8_9LACO</name>
<protein>
    <submittedName>
        <fullName evidence="2">Uncharacterized protein</fullName>
    </submittedName>
</protein>
<proteinExistence type="predicted"/>
<keyword evidence="3" id="KW-1185">Reference proteome</keyword>
<feature type="transmembrane region" description="Helical" evidence="1">
    <location>
        <begin position="108"/>
        <end position="134"/>
    </location>
</feature>